<feature type="coiled-coil region" evidence="1">
    <location>
        <begin position="362"/>
        <end position="390"/>
    </location>
</feature>
<keyword evidence="3" id="KW-1185">Reference proteome</keyword>
<dbReference type="AlphaFoldDB" id="A0AAV5RA63"/>
<evidence type="ECO:0000256" key="1">
    <source>
        <dbReference type="SAM" id="Coils"/>
    </source>
</evidence>
<evidence type="ECO:0008006" key="4">
    <source>
        <dbReference type="Google" id="ProtNLM"/>
    </source>
</evidence>
<comment type="caution">
    <text evidence="2">The sequence shown here is derived from an EMBL/GenBank/DDBJ whole genome shotgun (WGS) entry which is preliminary data.</text>
</comment>
<organism evidence="2 3">
    <name type="scientific">Pichia kluyveri</name>
    <name type="common">Yeast</name>
    <dbReference type="NCBI Taxonomy" id="36015"/>
    <lineage>
        <taxon>Eukaryota</taxon>
        <taxon>Fungi</taxon>
        <taxon>Dikarya</taxon>
        <taxon>Ascomycota</taxon>
        <taxon>Saccharomycotina</taxon>
        <taxon>Pichiomycetes</taxon>
        <taxon>Pichiales</taxon>
        <taxon>Pichiaceae</taxon>
        <taxon>Pichia</taxon>
    </lineage>
</organism>
<protein>
    <recommendedName>
        <fullName evidence="4">Ubiquitin-like protease family profile domain-containing protein</fullName>
    </recommendedName>
</protein>
<name>A0AAV5RA63_PICKL</name>
<accession>A0AAV5RA63</accession>
<proteinExistence type="predicted"/>
<gene>
    <name evidence="2" type="ORF">DAPK24_046300</name>
</gene>
<feature type="coiled-coil region" evidence="1">
    <location>
        <begin position="230"/>
        <end position="331"/>
    </location>
</feature>
<dbReference type="Proteomes" id="UP001378960">
    <property type="component" value="Unassembled WGS sequence"/>
</dbReference>
<evidence type="ECO:0000313" key="3">
    <source>
        <dbReference type="Proteomes" id="UP001378960"/>
    </source>
</evidence>
<reference evidence="2 3" key="1">
    <citation type="journal article" date="2023" name="Elife">
        <title>Identification of key yeast species and microbe-microbe interactions impacting larval growth of Drosophila in the wild.</title>
        <authorList>
            <person name="Mure A."/>
            <person name="Sugiura Y."/>
            <person name="Maeda R."/>
            <person name="Honda K."/>
            <person name="Sakurai N."/>
            <person name="Takahashi Y."/>
            <person name="Watada M."/>
            <person name="Katoh T."/>
            <person name="Gotoh A."/>
            <person name="Gotoh Y."/>
            <person name="Taniguchi I."/>
            <person name="Nakamura K."/>
            <person name="Hayashi T."/>
            <person name="Katayama T."/>
            <person name="Uemura T."/>
            <person name="Hattori Y."/>
        </authorList>
    </citation>
    <scope>NUCLEOTIDE SEQUENCE [LARGE SCALE GENOMIC DNA]</scope>
    <source>
        <strain evidence="2 3">PK-24</strain>
    </source>
</reference>
<evidence type="ECO:0000313" key="2">
    <source>
        <dbReference type="EMBL" id="GMM48032.1"/>
    </source>
</evidence>
<keyword evidence="1" id="KW-0175">Coiled coil</keyword>
<dbReference type="EMBL" id="BTGB01000009">
    <property type="protein sequence ID" value="GMM48032.1"/>
    <property type="molecule type" value="Genomic_DNA"/>
</dbReference>
<sequence length="749" mass="89341">MNVDLSLINDLSNNLNPNDYFNEEILYHYCNLILDKYYNTNNQNDNDNGYSETHQNIALFRNYSSYGPKAKNIDIYLHPFLWKKEWHLAIGFNKYNKILLIDCSNFKISNYNQNNEKDENIDNIENNQNKEIIYPSFPTKTSLRVEQFICFFKRKLSKHSLKYPRLYTDLFEPATPYNSINLLTIVFSFCLDAVSLTRSFCDPEFSPRKFDISDIHPLLDNLNHLFIEELASKEREIEKLAKVKQLEEQRLKEKKLKQEAKDREKQEKRERELERAERVRKLKLLEEKQKLQREKEEREERERKEKERIEKEKLEKERIKRLNELKILEESKRIENERKLKEQKKFDEIQNLEKIKQLEIIKQNEQRGKIKKQKELKELKELNEQELKDKAIKDKIELLNNARKREVDLSPPVEDKNNEFMVDNIAKRQKYMPRTRGTIFTPIEINDLDDADDDDDDDENVDDAEDINDIHIKNETEMSVTPKLKINNKSIAQIKSTTSTSKDKRILKLSLIFEKRIAIAFQKHLQNSELFGSNIKLDLMFEFIQNLVNDPLTNSSLLLNPNSNTNNTYDIKPCLLVNYKRRMKQEFNEERCLEILKKDSLNQIIPLVFENGSIFLINIKTNDKFNCIVKLICVSNRSSRSEREIMKNYAFRRLIELYVGKYKRLIIKIRSSIILVKTPSFYKLAMQSIFAIHHILWKGKFDMMFNPKIEILDNYVAFFENIMKCTVENDMFKAELNFKRLTKHIIGES</sequence>